<reference evidence="2" key="1">
    <citation type="submission" date="2021-02" db="EMBL/GenBank/DDBJ databases">
        <authorList>
            <person name="Nowell W R."/>
        </authorList>
    </citation>
    <scope>NUCLEOTIDE SEQUENCE</scope>
</reference>
<dbReference type="Proteomes" id="UP000681720">
    <property type="component" value="Unassembled WGS sequence"/>
</dbReference>
<protein>
    <submittedName>
        <fullName evidence="2">Uncharacterized protein</fullName>
    </submittedName>
</protein>
<comment type="caution">
    <text evidence="2">The sequence shown here is derived from an EMBL/GenBank/DDBJ whole genome shotgun (WGS) entry which is preliminary data.</text>
</comment>
<feature type="compositionally biased region" description="Polar residues" evidence="1">
    <location>
        <begin position="44"/>
        <end position="61"/>
    </location>
</feature>
<feature type="non-terminal residue" evidence="2">
    <location>
        <position position="61"/>
    </location>
</feature>
<dbReference type="AlphaFoldDB" id="A0A8S2ZPS4"/>
<name>A0A8S2ZPS4_9BILA</name>
<evidence type="ECO:0000256" key="1">
    <source>
        <dbReference type="SAM" id="MobiDB-lite"/>
    </source>
</evidence>
<dbReference type="EMBL" id="CAJOBJ010197864">
    <property type="protein sequence ID" value="CAF4974392.1"/>
    <property type="molecule type" value="Genomic_DNA"/>
</dbReference>
<gene>
    <name evidence="2" type="ORF">BYL167_LOCUS42201</name>
    <name evidence="3" type="ORF">BYL167_LOCUS45107</name>
    <name evidence="4" type="ORF">GIL414_LOCUS55620</name>
</gene>
<organism evidence="2 5">
    <name type="scientific">Rotaria magnacalcarata</name>
    <dbReference type="NCBI Taxonomy" id="392030"/>
    <lineage>
        <taxon>Eukaryota</taxon>
        <taxon>Metazoa</taxon>
        <taxon>Spiralia</taxon>
        <taxon>Gnathifera</taxon>
        <taxon>Rotifera</taxon>
        <taxon>Eurotatoria</taxon>
        <taxon>Bdelloidea</taxon>
        <taxon>Philodinida</taxon>
        <taxon>Philodinidae</taxon>
        <taxon>Rotaria</taxon>
    </lineage>
</organism>
<evidence type="ECO:0000313" key="3">
    <source>
        <dbReference type="EMBL" id="CAF4726866.1"/>
    </source>
</evidence>
<evidence type="ECO:0000313" key="5">
    <source>
        <dbReference type="Proteomes" id="UP000681967"/>
    </source>
</evidence>
<sequence length="61" mass="6432">MDTSSCSSPSSSDNEGQPSDIENEKPQHLSHIVSSANKRARADATSTESLSPPRTSVTNSN</sequence>
<accession>A0A8S2ZPS4</accession>
<dbReference type="EMBL" id="CAJOBH010124183">
    <property type="protein sequence ID" value="CAF4726866.1"/>
    <property type="molecule type" value="Genomic_DNA"/>
</dbReference>
<dbReference type="Proteomes" id="UP000681967">
    <property type="component" value="Unassembled WGS sequence"/>
</dbReference>
<feature type="compositionally biased region" description="Low complexity" evidence="1">
    <location>
        <begin position="1"/>
        <end position="12"/>
    </location>
</feature>
<evidence type="ECO:0000313" key="4">
    <source>
        <dbReference type="EMBL" id="CAF4974392.1"/>
    </source>
</evidence>
<proteinExistence type="predicted"/>
<feature type="region of interest" description="Disordered" evidence="1">
    <location>
        <begin position="1"/>
        <end position="61"/>
    </location>
</feature>
<evidence type="ECO:0000313" key="2">
    <source>
        <dbReference type="EMBL" id="CAF4651774.1"/>
    </source>
</evidence>
<dbReference type="EMBL" id="CAJOBH010108990">
    <property type="protein sequence ID" value="CAF4651774.1"/>
    <property type="molecule type" value="Genomic_DNA"/>
</dbReference>